<dbReference type="PANTHER" id="PTHR21342:SF1">
    <property type="entry name" value="PHOSPHOPANTETHEINE ADENYLYLTRANSFERASE"/>
    <property type="match status" value="1"/>
</dbReference>
<dbReference type="Pfam" id="PF01467">
    <property type="entry name" value="CTP_transf_like"/>
    <property type="match status" value="1"/>
</dbReference>
<dbReference type="PRINTS" id="PR01020">
    <property type="entry name" value="LPSBIOSNTHSS"/>
</dbReference>
<comment type="similarity">
    <text evidence="9">Belongs to the bacterial CoaD family.</text>
</comment>
<keyword evidence="12" id="KW-1185">Reference proteome</keyword>
<evidence type="ECO:0000313" key="12">
    <source>
        <dbReference type="Proteomes" id="UP000199317"/>
    </source>
</evidence>
<dbReference type="PANTHER" id="PTHR21342">
    <property type="entry name" value="PHOSPHOPANTETHEINE ADENYLYLTRANSFERASE"/>
    <property type="match status" value="1"/>
</dbReference>
<dbReference type="EC" id="2.7.7.3" evidence="9"/>
<dbReference type="GO" id="GO:0004595">
    <property type="term" value="F:pantetheine-phosphate adenylyltransferase activity"/>
    <property type="evidence" value="ECO:0007669"/>
    <property type="project" value="UniProtKB-UniRule"/>
</dbReference>
<dbReference type="InterPro" id="IPR004821">
    <property type="entry name" value="Cyt_trans-like"/>
</dbReference>
<feature type="binding site" evidence="9">
    <location>
        <begin position="126"/>
        <end position="132"/>
    </location>
    <ligand>
        <name>ATP</name>
        <dbReference type="ChEBI" id="CHEBI:30616"/>
    </ligand>
</feature>
<feature type="domain" description="Cytidyltransferase-like" evidence="10">
    <location>
        <begin position="8"/>
        <end position="136"/>
    </location>
</feature>
<dbReference type="NCBIfam" id="TIGR00125">
    <property type="entry name" value="cyt_tran_rel"/>
    <property type="match status" value="1"/>
</dbReference>
<keyword evidence="7 9" id="KW-0173">Coenzyme A biosynthesis</keyword>
<dbReference type="RefSeq" id="WP_092834913.1">
    <property type="nucleotide sequence ID" value="NZ_CP028290.1"/>
</dbReference>
<comment type="subcellular location">
    <subcellularLocation>
        <location evidence="9">Cytoplasm</location>
    </subcellularLocation>
</comment>
<name>A0A1H0T7A3_9BURK</name>
<dbReference type="Gene3D" id="3.40.50.620">
    <property type="entry name" value="HUPs"/>
    <property type="match status" value="1"/>
</dbReference>
<comment type="pathway">
    <text evidence="9">Cofactor biosynthesis; coenzyme A biosynthesis; CoA from (R)-pantothenate: step 4/5.</text>
</comment>
<feature type="binding site" evidence="9">
    <location>
        <position position="76"/>
    </location>
    <ligand>
        <name>substrate</name>
    </ligand>
</feature>
<feature type="binding site" evidence="9">
    <location>
        <position position="90"/>
    </location>
    <ligand>
        <name>substrate</name>
    </ligand>
</feature>
<evidence type="ECO:0000256" key="4">
    <source>
        <dbReference type="ARBA" id="ARBA00022741"/>
    </source>
</evidence>
<feature type="binding site" evidence="9">
    <location>
        <begin position="12"/>
        <end position="13"/>
    </location>
    <ligand>
        <name>ATP</name>
        <dbReference type="ChEBI" id="CHEBI:30616"/>
    </ligand>
</feature>
<feature type="site" description="Transition state stabilizer" evidence="9">
    <location>
        <position position="20"/>
    </location>
</feature>
<feature type="binding site" evidence="9">
    <location>
        <position position="20"/>
    </location>
    <ligand>
        <name>ATP</name>
        <dbReference type="ChEBI" id="CHEBI:30616"/>
    </ligand>
</feature>
<dbReference type="GO" id="GO:0015937">
    <property type="term" value="P:coenzyme A biosynthetic process"/>
    <property type="evidence" value="ECO:0007669"/>
    <property type="project" value="UniProtKB-UniRule"/>
</dbReference>
<feature type="binding site" evidence="9">
    <location>
        <position position="101"/>
    </location>
    <ligand>
        <name>ATP</name>
        <dbReference type="ChEBI" id="CHEBI:30616"/>
    </ligand>
</feature>
<dbReference type="GO" id="GO:0005737">
    <property type="term" value="C:cytoplasm"/>
    <property type="evidence" value="ECO:0007669"/>
    <property type="project" value="UniProtKB-SubCell"/>
</dbReference>
<evidence type="ECO:0000256" key="8">
    <source>
        <dbReference type="ARBA" id="ARBA00029346"/>
    </source>
</evidence>
<dbReference type="InterPro" id="IPR014729">
    <property type="entry name" value="Rossmann-like_a/b/a_fold"/>
</dbReference>
<feature type="binding site" evidence="9">
    <location>
        <position position="12"/>
    </location>
    <ligand>
        <name>substrate</name>
    </ligand>
</feature>
<dbReference type="SUPFAM" id="SSF52374">
    <property type="entry name" value="Nucleotidylyl transferase"/>
    <property type="match status" value="1"/>
</dbReference>
<evidence type="ECO:0000256" key="2">
    <source>
        <dbReference type="ARBA" id="ARBA00022679"/>
    </source>
</evidence>
<dbReference type="AlphaFoldDB" id="A0A1H0T7A3"/>
<evidence type="ECO:0000256" key="6">
    <source>
        <dbReference type="ARBA" id="ARBA00022842"/>
    </source>
</evidence>
<evidence type="ECO:0000313" key="11">
    <source>
        <dbReference type="EMBL" id="SDP49745.1"/>
    </source>
</evidence>
<evidence type="ECO:0000256" key="9">
    <source>
        <dbReference type="HAMAP-Rule" id="MF_00151"/>
    </source>
</evidence>
<dbReference type="EMBL" id="FNJL01000014">
    <property type="protein sequence ID" value="SDP49745.1"/>
    <property type="molecule type" value="Genomic_DNA"/>
</dbReference>
<protein>
    <recommendedName>
        <fullName evidence="9">Phosphopantetheine adenylyltransferase</fullName>
        <ecNumber evidence="9">2.7.7.3</ecNumber>
    </recommendedName>
    <alternativeName>
        <fullName evidence="9">Dephospho-CoA pyrophosphorylase</fullName>
    </alternativeName>
    <alternativeName>
        <fullName evidence="9">Pantetheine-phosphate adenylyltransferase</fullName>
        <shortName evidence="9">PPAT</shortName>
    </alternativeName>
</protein>
<comment type="cofactor">
    <cofactor evidence="9">
        <name>Mg(2+)</name>
        <dbReference type="ChEBI" id="CHEBI:18420"/>
    </cofactor>
</comment>
<dbReference type="GO" id="GO:0005524">
    <property type="term" value="F:ATP binding"/>
    <property type="evidence" value="ECO:0007669"/>
    <property type="project" value="UniProtKB-KW"/>
</dbReference>
<keyword evidence="2 9" id="KW-0808">Transferase</keyword>
<feature type="binding site" evidence="9">
    <location>
        <begin position="91"/>
        <end position="93"/>
    </location>
    <ligand>
        <name>ATP</name>
        <dbReference type="ChEBI" id="CHEBI:30616"/>
    </ligand>
</feature>
<organism evidence="11 12">
    <name type="scientific">Paracidovorax cattleyae</name>
    <dbReference type="NCBI Taxonomy" id="80868"/>
    <lineage>
        <taxon>Bacteria</taxon>
        <taxon>Pseudomonadati</taxon>
        <taxon>Pseudomonadota</taxon>
        <taxon>Betaproteobacteria</taxon>
        <taxon>Burkholderiales</taxon>
        <taxon>Comamonadaceae</taxon>
        <taxon>Paracidovorax</taxon>
    </lineage>
</organism>
<keyword evidence="5 9" id="KW-0067">ATP-binding</keyword>
<dbReference type="UniPathway" id="UPA00241">
    <property type="reaction ID" value="UER00355"/>
</dbReference>
<keyword evidence="6 9" id="KW-0460">Magnesium</keyword>
<comment type="catalytic activity">
    <reaction evidence="8 9">
        <text>(R)-4'-phosphopantetheine + ATP + H(+) = 3'-dephospho-CoA + diphosphate</text>
        <dbReference type="Rhea" id="RHEA:19801"/>
        <dbReference type="ChEBI" id="CHEBI:15378"/>
        <dbReference type="ChEBI" id="CHEBI:30616"/>
        <dbReference type="ChEBI" id="CHEBI:33019"/>
        <dbReference type="ChEBI" id="CHEBI:57328"/>
        <dbReference type="ChEBI" id="CHEBI:61723"/>
        <dbReference type="EC" id="2.7.7.3"/>
    </reaction>
</comment>
<keyword evidence="3 9" id="KW-0548">Nucleotidyltransferase</keyword>
<evidence type="ECO:0000259" key="10">
    <source>
        <dbReference type="Pfam" id="PF01467"/>
    </source>
</evidence>
<evidence type="ECO:0000256" key="5">
    <source>
        <dbReference type="ARBA" id="ARBA00022840"/>
    </source>
</evidence>
<dbReference type="Proteomes" id="UP000199317">
    <property type="component" value="Unassembled WGS sequence"/>
</dbReference>
<dbReference type="OrthoDB" id="9806661at2"/>
<keyword evidence="1 9" id="KW-0963">Cytoplasm</keyword>
<evidence type="ECO:0000256" key="7">
    <source>
        <dbReference type="ARBA" id="ARBA00022993"/>
    </source>
</evidence>
<comment type="subunit">
    <text evidence="9">Homohexamer.</text>
</comment>
<evidence type="ECO:0000256" key="1">
    <source>
        <dbReference type="ARBA" id="ARBA00022490"/>
    </source>
</evidence>
<feature type="binding site" evidence="9">
    <location>
        <position position="44"/>
    </location>
    <ligand>
        <name>substrate</name>
    </ligand>
</feature>
<dbReference type="CDD" id="cd02163">
    <property type="entry name" value="PPAT"/>
    <property type="match status" value="1"/>
</dbReference>
<sequence>MVQNVIAVYPGTFDPITLGHEDVVRRATQLFGSVIVAVAAGHHKKTLFSLEERIEMVREAVRPYPQVQVESFSGLLRDFVVARGGKAMVRGLRAVTDFDYEFQLAGMNRSLMPEVETVFLTPSDKFQFISSTFVREIAVLGGEVDKFVSPGVCQRLADRVRAMAPAG</sequence>
<keyword evidence="4 9" id="KW-0547">Nucleotide-binding</keyword>
<reference evidence="12" key="1">
    <citation type="submission" date="2016-10" db="EMBL/GenBank/DDBJ databases">
        <authorList>
            <person name="Varghese N."/>
            <person name="Submissions S."/>
        </authorList>
    </citation>
    <scope>NUCLEOTIDE SEQUENCE [LARGE SCALE GENOMIC DNA]</scope>
    <source>
        <strain evidence="12">DSM 17101</strain>
    </source>
</reference>
<accession>A0A1H0T7A3</accession>
<dbReference type="HAMAP" id="MF_00151">
    <property type="entry name" value="PPAT_bact"/>
    <property type="match status" value="1"/>
</dbReference>
<dbReference type="InterPro" id="IPR001980">
    <property type="entry name" value="PPAT"/>
</dbReference>
<gene>
    <name evidence="9" type="primary">coaD</name>
    <name evidence="11" type="ORF">SAMN04489708_11450</name>
</gene>
<evidence type="ECO:0000256" key="3">
    <source>
        <dbReference type="ARBA" id="ARBA00022695"/>
    </source>
</evidence>
<dbReference type="NCBIfam" id="TIGR01510">
    <property type="entry name" value="coaD_prev_kdtB"/>
    <property type="match status" value="1"/>
</dbReference>
<proteinExistence type="inferred from homology"/>
<comment type="function">
    <text evidence="9">Reversibly transfers an adenylyl group from ATP to 4'-phosphopantetheine, yielding dephospho-CoA (dPCoA) and pyrophosphate.</text>
</comment>